<evidence type="ECO:0000313" key="2">
    <source>
        <dbReference type="EMBL" id="POR48917.1"/>
    </source>
</evidence>
<dbReference type="Gene3D" id="3.40.710.10">
    <property type="entry name" value="DD-peptidase/beta-lactamase superfamily"/>
    <property type="match status" value="1"/>
</dbReference>
<dbReference type="Proteomes" id="UP000236919">
    <property type="component" value="Unassembled WGS sequence"/>
</dbReference>
<dbReference type="EMBL" id="PQFZ01000013">
    <property type="protein sequence ID" value="POR48917.1"/>
    <property type="molecule type" value="Genomic_DNA"/>
</dbReference>
<sequence length="365" mass="40841">MSVDRRSLLALPLAWLTLRGSPLGAVPLPPIDDWPGGEWDRTPPEQAGWDTDILARARTYSQSIGTASFIVVQHGRIVESWGDIGRRLQLYSVRKSLLSALIGIAVTEGKIELDATLGSLGIDDVPPALTEAEKRATVRQLLQSRSGIYRPALVEMPSQVARRPVRGSHPPGAFWYYNNWDFNALGTIYERAVGASIFEMFQQRIGNPVGMQDYRPRDGRYIRGEVSLHPAYPFHMSARDLARFGLLYLRSGRWRDRALVPPSWVTESTTASSETYLRSGYGYMWWTGFPDRRVAIMNLSPGGFWADGNYGQFIIIDPVNDLVVVHQTDAATAKVNERQMGHLMWLLLTAARARDPGCDPSATRR</sequence>
<dbReference type="RefSeq" id="WP_210202386.1">
    <property type="nucleotide sequence ID" value="NZ_PQFZ01000013.1"/>
</dbReference>
<gene>
    <name evidence="2" type="ORF">CYD53_11348</name>
</gene>
<dbReference type="InterPro" id="IPR050789">
    <property type="entry name" value="Diverse_Enzym_Activities"/>
</dbReference>
<evidence type="ECO:0000313" key="3">
    <source>
        <dbReference type="Proteomes" id="UP000236919"/>
    </source>
</evidence>
<accession>A0A2S4M2P3</accession>
<proteinExistence type="predicted"/>
<keyword evidence="3" id="KW-1185">Reference proteome</keyword>
<comment type="caution">
    <text evidence="2">The sequence shown here is derived from an EMBL/GenBank/DDBJ whole genome shotgun (WGS) entry which is preliminary data.</text>
</comment>
<protein>
    <submittedName>
        <fullName evidence="2">CubicO group peptidase (Beta-lactamase class C family)</fullName>
    </submittedName>
</protein>
<dbReference type="PANTHER" id="PTHR43283:SF7">
    <property type="entry name" value="BETA-LACTAMASE-RELATED DOMAIN-CONTAINING PROTEIN"/>
    <property type="match status" value="1"/>
</dbReference>
<reference evidence="2 3" key="1">
    <citation type="submission" date="2018-01" db="EMBL/GenBank/DDBJ databases">
        <title>Genomic Encyclopedia of Type Strains, Phase III (KMG-III): the genomes of soil and plant-associated and newly described type strains.</title>
        <authorList>
            <person name="Whitman W."/>
        </authorList>
    </citation>
    <scope>NUCLEOTIDE SEQUENCE [LARGE SCALE GENOMIC DNA]</scope>
    <source>
        <strain evidence="2 3">1131</strain>
    </source>
</reference>
<dbReference type="InterPro" id="IPR001466">
    <property type="entry name" value="Beta-lactam-related"/>
</dbReference>
<organism evidence="2 3">
    <name type="scientific">Bosea psychrotolerans</name>
    <dbReference type="NCBI Taxonomy" id="1871628"/>
    <lineage>
        <taxon>Bacteria</taxon>
        <taxon>Pseudomonadati</taxon>
        <taxon>Pseudomonadota</taxon>
        <taxon>Alphaproteobacteria</taxon>
        <taxon>Hyphomicrobiales</taxon>
        <taxon>Boseaceae</taxon>
        <taxon>Bosea</taxon>
    </lineage>
</organism>
<dbReference type="Pfam" id="PF00144">
    <property type="entry name" value="Beta-lactamase"/>
    <property type="match status" value="1"/>
</dbReference>
<feature type="domain" description="Beta-lactamase-related" evidence="1">
    <location>
        <begin position="57"/>
        <end position="328"/>
    </location>
</feature>
<dbReference type="SUPFAM" id="SSF56601">
    <property type="entry name" value="beta-lactamase/transpeptidase-like"/>
    <property type="match status" value="1"/>
</dbReference>
<name>A0A2S4M2P3_9HYPH</name>
<evidence type="ECO:0000259" key="1">
    <source>
        <dbReference type="Pfam" id="PF00144"/>
    </source>
</evidence>
<dbReference type="PANTHER" id="PTHR43283">
    <property type="entry name" value="BETA-LACTAMASE-RELATED"/>
    <property type="match status" value="1"/>
</dbReference>
<dbReference type="AlphaFoldDB" id="A0A2S4M2P3"/>
<dbReference type="InterPro" id="IPR012338">
    <property type="entry name" value="Beta-lactam/transpept-like"/>
</dbReference>